<name>A0A914V788_9BILA</name>
<dbReference type="AlphaFoldDB" id="A0A914V788"/>
<evidence type="ECO:0000313" key="1">
    <source>
        <dbReference type="Proteomes" id="UP000887566"/>
    </source>
</evidence>
<dbReference type="WBParaSite" id="PSAMB.scaffold1623size29303.g14195.t2">
    <property type="protein sequence ID" value="PSAMB.scaffold1623size29303.g14195.t2"/>
    <property type="gene ID" value="PSAMB.scaffold1623size29303.g14195"/>
</dbReference>
<dbReference type="Proteomes" id="UP000887566">
    <property type="component" value="Unplaced"/>
</dbReference>
<sequence length="135" mass="15334">MANKFQFHYANSLLSSAHESDEANVEACEDIIVGEHEFGEELQQQFNSLPTQLLCVADKLNFRHTSYRLLDVLGFSKSDDSYEFYFVDAQPIPIDNNNNLAHFQPLQPNELGSLPKNTVKSLPINTFWSLPMIAL</sequence>
<keyword evidence="1" id="KW-1185">Reference proteome</keyword>
<accession>A0A914V788</accession>
<organism evidence="1 2">
    <name type="scientific">Plectus sambesii</name>
    <dbReference type="NCBI Taxonomy" id="2011161"/>
    <lineage>
        <taxon>Eukaryota</taxon>
        <taxon>Metazoa</taxon>
        <taxon>Ecdysozoa</taxon>
        <taxon>Nematoda</taxon>
        <taxon>Chromadorea</taxon>
        <taxon>Plectida</taxon>
        <taxon>Plectina</taxon>
        <taxon>Plectoidea</taxon>
        <taxon>Plectidae</taxon>
        <taxon>Plectus</taxon>
    </lineage>
</organism>
<evidence type="ECO:0000313" key="2">
    <source>
        <dbReference type="WBParaSite" id="PSAMB.scaffold1623size29303.g14195.t2"/>
    </source>
</evidence>
<protein>
    <submittedName>
        <fullName evidence="2">Uncharacterized protein</fullName>
    </submittedName>
</protein>
<reference evidence="2" key="1">
    <citation type="submission" date="2022-11" db="UniProtKB">
        <authorList>
            <consortium name="WormBaseParasite"/>
        </authorList>
    </citation>
    <scope>IDENTIFICATION</scope>
</reference>
<proteinExistence type="predicted"/>